<dbReference type="AlphaFoldDB" id="A0A2W5VXK5"/>
<organism evidence="2 3">
    <name type="scientific">Archangium gephyra</name>
    <dbReference type="NCBI Taxonomy" id="48"/>
    <lineage>
        <taxon>Bacteria</taxon>
        <taxon>Pseudomonadati</taxon>
        <taxon>Myxococcota</taxon>
        <taxon>Myxococcia</taxon>
        <taxon>Myxococcales</taxon>
        <taxon>Cystobacterineae</taxon>
        <taxon>Archangiaceae</taxon>
        <taxon>Archangium</taxon>
    </lineage>
</organism>
<dbReference type="SUPFAM" id="SSF69593">
    <property type="entry name" value="Glycerol-3-phosphate (1)-acyltransferase"/>
    <property type="match status" value="1"/>
</dbReference>
<dbReference type="EMBL" id="QFQP01000005">
    <property type="protein sequence ID" value="PZR15411.1"/>
    <property type="molecule type" value="Genomic_DNA"/>
</dbReference>
<comment type="caution">
    <text evidence="2">The sequence shown here is derived from an EMBL/GenBank/DDBJ whole genome shotgun (WGS) entry which is preliminary data.</text>
</comment>
<proteinExistence type="predicted"/>
<feature type="domain" description="Phospholipid/glycerol acyltransferase" evidence="1">
    <location>
        <begin position="22"/>
        <end position="136"/>
    </location>
</feature>
<gene>
    <name evidence="2" type="ORF">DI536_08135</name>
</gene>
<evidence type="ECO:0000259" key="1">
    <source>
        <dbReference type="SMART" id="SM00563"/>
    </source>
</evidence>
<sequence>MRSFTQLWYRVEVRGEVPEGPCLLVGNHNFGMYTNPEVYILGSHVPELKQLAHDLLFKVPGVRSVTRHFNAIPAKHEDALRALREGHRVVVFPGGAWESFRPSSQRDVIDFKGRSGFVRLAREAGVPIVPVVTAGGHDGWWILSRGERIAEALGLKRFRIEVFPIGFAAPFGLLIGPTPFIPLPHKIICEICEPIHDVTDAAQVVSVMQKKLTELASELR</sequence>
<dbReference type="GO" id="GO:0016020">
    <property type="term" value="C:membrane"/>
    <property type="evidence" value="ECO:0007669"/>
    <property type="project" value="TreeGrafter"/>
</dbReference>
<dbReference type="GO" id="GO:0016746">
    <property type="term" value="F:acyltransferase activity"/>
    <property type="evidence" value="ECO:0007669"/>
    <property type="project" value="UniProtKB-KW"/>
</dbReference>
<dbReference type="Pfam" id="PF01553">
    <property type="entry name" value="Acyltransferase"/>
    <property type="match status" value="1"/>
</dbReference>
<dbReference type="CDD" id="cd07987">
    <property type="entry name" value="LPLAT_MGAT-like"/>
    <property type="match status" value="1"/>
</dbReference>
<dbReference type="Proteomes" id="UP000249061">
    <property type="component" value="Unassembled WGS sequence"/>
</dbReference>
<dbReference type="SMART" id="SM00563">
    <property type="entry name" value="PlsC"/>
    <property type="match status" value="1"/>
</dbReference>
<dbReference type="PANTHER" id="PTHR22753:SF14">
    <property type="entry name" value="MONOACYLGLYCEROL_DIACYLGLYCEROL O-ACYLTRANSFERASE"/>
    <property type="match status" value="1"/>
</dbReference>
<dbReference type="PANTHER" id="PTHR22753">
    <property type="entry name" value="TRANSMEMBRANE PROTEIN 68"/>
    <property type="match status" value="1"/>
</dbReference>
<dbReference type="InterPro" id="IPR002123">
    <property type="entry name" value="Plipid/glycerol_acylTrfase"/>
</dbReference>
<evidence type="ECO:0000313" key="2">
    <source>
        <dbReference type="EMBL" id="PZR15411.1"/>
    </source>
</evidence>
<evidence type="ECO:0000313" key="3">
    <source>
        <dbReference type="Proteomes" id="UP000249061"/>
    </source>
</evidence>
<reference evidence="2 3" key="1">
    <citation type="submission" date="2017-08" db="EMBL/GenBank/DDBJ databases">
        <title>Infants hospitalized years apart are colonized by the same room-sourced microbial strains.</title>
        <authorList>
            <person name="Brooks B."/>
            <person name="Olm M.R."/>
            <person name="Firek B.A."/>
            <person name="Baker R."/>
            <person name="Thomas B.C."/>
            <person name="Morowitz M.J."/>
            <person name="Banfield J.F."/>
        </authorList>
    </citation>
    <scope>NUCLEOTIDE SEQUENCE [LARGE SCALE GENOMIC DNA]</scope>
    <source>
        <strain evidence="2">S2_003_000_R2_14</strain>
    </source>
</reference>
<keyword evidence="2" id="KW-0808">Transferase</keyword>
<accession>A0A2W5VXK5</accession>
<name>A0A2W5VXK5_9BACT</name>
<protein>
    <submittedName>
        <fullName evidence="2">Glycerol acyltransferase</fullName>
    </submittedName>
</protein>
<keyword evidence="2" id="KW-0012">Acyltransferase</keyword>